<gene>
    <name evidence="3" type="ORF">BC6307_11355</name>
</gene>
<organism evidence="3 4">
    <name type="scientific">Sutcliffiella cohnii</name>
    <dbReference type="NCBI Taxonomy" id="33932"/>
    <lineage>
        <taxon>Bacteria</taxon>
        <taxon>Bacillati</taxon>
        <taxon>Bacillota</taxon>
        <taxon>Bacilli</taxon>
        <taxon>Bacillales</taxon>
        <taxon>Bacillaceae</taxon>
        <taxon>Sutcliffiella</taxon>
    </lineage>
</organism>
<sequence length="393" mass="45399">MIHLFTHNDLDGIGCAIIAKLTFQKKVEVHYNSVGSLNIQVEKFIEAGNIEHKLMITDLSVNERNEALITTFIENGGNAILIDHHKSALHLNEHSWGNVTVEYEDGRLTSATSLLFDYLKEEGEITTNKAIEDFVELVRQYDTWEWDANGNTEAKRLNDLFYMLSIDEFVDRMLPRLERNEPFQFDDFESQILDLEENKMERYLRRKQRELIQTNIDGKIVGVVFAESYISELGNEFGKHNTHLDYIAIVNMGSRRISLRTVHDEIDVSLIASQFDGGGHSKAAGCLLTDKAYTLFVSNTFKLEPIKMDAFNNVYNVKESRNGSLYRTKENGLFFIINANGTWKLVHEGKPLEEKFSTYIEAERHLKRTFGAWLVRDREYVDYLMEHANPLKK</sequence>
<protein>
    <submittedName>
        <fullName evidence="3">Oligoribonuclease</fullName>
    </submittedName>
</protein>
<dbReference type="KEGG" id="bcoh:BC6307_11355"/>
<keyword evidence="4" id="KW-1185">Reference proteome</keyword>
<accession>A0A223KQT5</accession>
<reference evidence="3 4" key="1">
    <citation type="submission" date="2016-12" db="EMBL/GenBank/DDBJ databases">
        <title>The whole genome sequencing and assembly of Bacillus cohnii DSM 6307T strain.</title>
        <authorList>
            <person name="Lee Y.-J."/>
            <person name="Yi H."/>
            <person name="Bahn Y.-S."/>
            <person name="Kim J.F."/>
            <person name="Lee D.-W."/>
        </authorList>
    </citation>
    <scope>NUCLEOTIDE SEQUENCE [LARGE SCALE GENOMIC DNA]</scope>
    <source>
        <strain evidence="3 4">DSM 6307</strain>
    </source>
</reference>
<dbReference type="EMBL" id="CP018866">
    <property type="protein sequence ID" value="AST91832.1"/>
    <property type="molecule type" value="Genomic_DNA"/>
</dbReference>
<dbReference type="Pfam" id="PF26386">
    <property type="entry name" value="NrnB_C"/>
    <property type="match status" value="1"/>
</dbReference>
<dbReference type="InterPro" id="IPR052968">
    <property type="entry name" value="Nucleotide_metab_enz"/>
</dbReference>
<dbReference type="RefSeq" id="WP_066410902.1">
    <property type="nucleotide sequence ID" value="NZ_CP018866.1"/>
</dbReference>
<evidence type="ECO:0000313" key="4">
    <source>
        <dbReference type="Proteomes" id="UP000215224"/>
    </source>
</evidence>
<dbReference type="InterPro" id="IPR001667">
    <property type="entry name" value="DDH_dom"/>
</dbReference>
<dbReference type="AlphaFoldDB" id="A0A223KQT5"/>
<proteinExistence type="predicted"/>
<dbReference type="SUPFAM" id="SSF64182">
    <property type="entry name" value="DHH phosphoesterases"/>
    <property type="match status" value="1"/>
</dbReference>
<dbReference type="Pfam" id="PF01368">
    <property type="entry name" value="DHH"/>
    <property type="match status" value="1"/>
</dbReference>
<evidence type="ECO:0000259" key="1">
    <source>
        <dbReference type="Pfam" id="PF01368"/>
    </source>
</evidence>
<dbReference type="Gene3D" id="3.90.1640.10">
    <property type="entry name" value="inorganic pyrophosphatase (n-terminal core)"/>
    <property type="match status" value="1"/>
</dbReference>
<feature type="domain" description="Oligoribonuclease NrnB C-terminal" evidence="2">
    <location>
        <begin position="323"/>
        <end position="389"/>
    </location>
</feature>
<dbReference type="Proteomes" id="UP000215224">
    <property type="component" value="Chromosome"/>
</dbReference>
<feature type="domain" description="DDH" evidence="1">
    <location>
        <begin position="2"/>
        <end position="129"/>
    </location>
</feature>
<name>A0A223KQT5_9BACI</name>
<evidence type="ECO:0000259" key="2">
    <source>
        <dbReference type="Pfam" id="PF26386"/>
    </source>
</evidence>
<dbReference type="PANTHER" id="PTHR42146">
    <property type="entry name" value="3',5'-CYCLIC-NUCLEOTIDE PHOSPHODIESTERASE"/>
    <property type="match status" value="1"/>
</dbReference>
<dbReference type="PANTHER" id="PTHR42146:SF1">
    <property type="entry name" value="OLIGORIBONUCLEASE NRNB"/>
    <property type="match status" value="1"/>
</dbReference>
<evidence type="ECO:0000313" key="3">
    <source>
        <dbReference type="EMBL" id="AST91832.1"/>
    </source>
</evidence>
<dbReference type="Gene3D" id="3.10.310.30">
    <property type="match status" value="1"/>
</dbReference>
<dbReference type="InterPro" id="IPR038763">
    <property type="entry name" value="DHH_sf"/>
</dbReference>
<dbReference type="InterPro" id="IPR058608">
    <property type="entry name" value="NrnB_C"/>
</dbReference>
<dbReference type="STRING" id="1314751.GCA_001591425_00145"/>